<dbReference type="GO" id="GO:0003700">
    <property type="term" value="F:DNA-binding transcription factor activity"/>
    <property type="evidence" value="ECO:0007669"/>
    <property type="project" value="InterPro"/>
</dbReference>
<dbReference type="InterPro" id="IPR036955">
    <property type="entry name" value="AP2/ERF_dom_sf"/>
</dbReference>
<dbReference type="Pfam" id="PF00847">
    <property type="entry name" value="AP2"/>
    <property type="match status" value="1"/>
</dbReference>
<comment type="subcellular location">
    <subcellularLocation>
        <location evidence="1">Nucleus</location>
    </subcellularLocation>
</comment>
<keyword evidence="8" id="KW-0539">Nucleus</keyword>
<keyword evidence="6" id="KW-0010">Activator</keyword>
<dbReference type="GO" id="GO:0006952">
    <property type="term" value="P:defense response"/>
    <property type="evidence" value="ECO:0007669"/>
    <property type="project" value="UniProtKB-KW"/>
</dbReference>
<dbReference type="OrthoDB" id="674504at2759"/>
<dbReference type="GO" id="GO:0009873">
    <property type="term" value="P:ethylene-activated signaling pathway"/>
    <property type="evidence" value="ECO:0007669"/>
    <property type="project" value="UniProtKB-KW"/>
</dbReference>
<dbReference type="Gene3D" id="3.30.730.10">
    <property type="entry name" value="AP2/ERF domain"/>
    <property type="match status" value="1"/>
</dbReference>
<organism evidence="11 12">
    <name type="scientific">Coffea arabica</name>
    <name type="common">Arabian coffee</name>
    <dbReference type="NCBI Taxonomy" id="13443"/>
    <lineage>
        <taxon>Eukaryota</taxon>
        <taxon>Viridiplantae</taxon>
        <taxon>Streptophyta</taxon>
        <taxon>Embryophyta</taxon>
        <taxon>Tracheophyta</taxon>
        <taxon>Spermatophyta</taxon>
        <taxon>Magnoliopsida</taxon>
        <taxon>eudicotyledons</taxon>
        <taxon>Gunneridae</taxon>
        <taxon>Pentapetalae</taxon>
        <taxon>asterids</taxon>
        <taxon>lamiids</taxon>
        <taxon>Gentianales</taxon>
        <taxon>Rubiaceae</taxon>
        <taxon>Ixoroideae</taxon>
        <taxon>Gardenieae complex</taxon>
        <taxon>Bertiereae - Coffeeae clade</taxon>
        <taxon>Coffeeae</taxon>
        <taxon>Coffea</taxon>
    </lineage>
</organism>
<dbReference type="SMART" id="SM00380">
    <property type="entry name" value="AP2"/>
    <property type="match status" value="1"/>
</dbReference>
<dbReference type="PANTHER" id="PTHR31190:SF499">
    <property type="entry name" value="ETHYLENE-RESPONSIVE TRANSCRIPTION FACTOR ERF105"/>
    <property type="match status" value="1"/>
</dbReference>
<evidence type="ECO:0000256" key="7">
    <source>
        <dbReference type="ARBA" id="ARBA00023163"/>
    </source>
</evidence>
<dbReference type="RefSeq" id="XP_027100852.1">
    <property type="nucleotide sequence ID" value="XM_027245051.2"/>
</dbReference>
<dbReference type="AlphaFoldDB" id="A0A6P6VFV9"/>
<protein>
    <submittedName>
        <fullName evidence="12">Ethylene-responsive transcription factor 6-like</fullName>
    </submittedName>
</protein>
<dbReference type="PRINTS" id="PR00367">
    <property type="entry name" value="ETHRSPELEMNT"/>
</dbReference>
<dbReference type="InterPro" id="IPR001471">
    <property type="entry name" value="AP2/ERF_dom"/>
</dbReference>
<keyword evidence="2" id="KW-0936">Ethylene signaling pathway</keyword>
<accession>A0A6P6VFV9</accession>
<dbReference type="PANTHER" id="PTHR31190">
    <property type="entry name" value="DNA-BINDING DOMAIN"/>
    <property type="match status" value="1"/>
</dbReference>
<dbReference type="GeneID" id="113719858"/>
<evidence type="ECO:0000256" key="5">
    <source>
        <dbReference type="ARBA" id="ARBA00023125"/>
    </source>
</evidence>
<keyword evidence="3" id="KW-0611">Plant defense</keyword>
<feature type="region of interest" description="Disordered" evidence="9">
    <location>
        <begin position="216"/>
        <end position="239"/>
    </location>
</feature>
<evidence type="ECO:0000256" key="4">
    <source>
        <dbReference type="ARBA" id="ARBA00023015"/>
    </source>
</evidence>
<feature type="compositionally biased region" description="Polar residues" evidence="9">
    <location>
        <begin position="216"/>
        <end position="225"/>
    </location>
</feature>
<evidence type="ECO:0000256" key="1">
    <source>
        <dbReference type="ARBA" id="ARBA00004123"/>
    </source>
</evidence>
<evidence type="ECO:0000256" key="6">
    <source>
        <dbReference type="ARBA" id="ARBA00023159"/>
    </source>
</evidence>
<dbReference type="PROSITE" id="PS51032">
    <property type="entry name" value="AP2_ERF"/>
    <property type="match status" value="1"/>
</dbReference>
<dbReference type="GO" id="GO:0005634">
    <property type="term" value="C:nucleus"/>
    <property type="evidence" value="ECO:0007669"/>
    <property type="project" value="UniProtKB-SubCell"/>
</dbReference>
<dbReference type="InterPro" id="IPR044808">
    <property type="entry name" value="ERF_plant"/>
</dbReference>
<sequence>MATPDEVLALRQIQEHLFGELSPTALFFGPELVIDGDSNLGASNCSSQSQSQSDSSFGSDSASYDHDHNSNSNSSPSSPVPITDYLSTADEAEKKQNHCFDHFAQNSVSFERNDPDFFKHCQTNTIINFSRAPKFETIDFSEFEQKPQVIDLTSSPKPPQSARDGKPSPTILPPVKQCARDRKPSLTILPPVKKFEWIEFSESTQSKQVIEQARQMSLPTQSTQPKKAAEDQRHYRGVRQRPWGKYAAEIRDPKRRGSRVWLGTFDTAIEAAKAYDRAAFKMRGSKAILNFPLEAGKHASESRASSSNKRRREAEEVVVKEVNKCQTSSVVKSEPRASSSNKRGREAEEVAVKEAKKCQTPSAVKSEPESEWPFTPSSWSAMWEENVDGVFNFSPLSPVSPHPPLGCAQVRVM</sequence>
<proteinExistence type="predicted"/>
<dbReference type="CDD" id="cd00018">
    <property type="entry name" value="AP2"/>
    <property type="match status" value="1"/>
</dbReference>
<keyword evidence="11" id="KW-1185">Reference proteome</keyword>
<feature type="compositionally biased region" description="Basic and acidic residues" evidence="9">
    <location>
        <begin position="343"/>
        <end position="357"/>
    </location>
</feature>
<evidence type="ECO:0000256" key="8">
    <source>
        <dbReference type="ARBA" id="ARBA00023242"/>
    </source>
</evidence>
<keyword evidence="7" id="KW-0804">Transcription</keyword>
<feature type="compositionally biased region" description="Polar residues" evidence="9">
    <location>
        <begin position="328"/>
        <end position="341"/>
    </location>
</feature>
<reference evidence="11" key="1">
    <citation type="journal article" date="2025" name="Foods">
        <title>Unveiling the Microbial Signatures of Arabica Coffee Cherries: Insights into Ripeness Specific Diversity, Functional Traits, and Implications for Quality and Safety.</title>
        <authorList>
            <consortium name="RefSeq"/>
            <person name="Tenea G.N."/>
            <person name="Cifuentes V."/>
            <person name="Reyes P."/>
            <person name="Cevallos-Vallejos M."/>
        </authorList>
    </citation>
    <scope>NUCLEOTIDE SEQUENCE [LARGE SCALE GENOMIC DNA]</scope>
</reference>
<gene>
    <name evidence="12" type="primary">LOC113719858</name>
</gene>
<evidence type="ECO:0000256" key="2">
    <source>
        <dbReference type="ARBA" id="ARBA00022745"/>
    </source>
</evidence>
<feature type="domain" description="AP2/ERF" evidence="10">
    <location>
        <begin position="234"/>
        <end position="292"/>
    </location>
</feature>
<evidence type="ECO:0000256" key="9">
    <source>
        <dbReference type="SAM" id="MobiDB-lite"/>
    </source>
</evidence>
<feature type="region of interest" description="Disordered" evidence="9">
    <location>
        <begin position="296"/>
        <end position="315"/>
    </location>
</feature>
<dbReference type="FunFam" id="3.30.730.10:FF:000001">
    <property type="entry name" value="Ethylene-responsive transcription factor 2"/>
    <property type="match status" value="1"/>
</dbReference>
<feature type="region of interest" description="Disordered" evidence="9">
    <location>
        <begin position="148"/>
        <end position="176"/>
    </location>
</feature>
<feature type="region of interest" description="Disordered" evidence="9">
    <location>
        <begin position="328"/>
        <end position="376"/>
    </location>
</feature>
<evidence type="ECO:0000313" key="12">
    <source>
        <dbReference type="RefSeq" id="XP_027100852.1"/>
    </source>
</evidence>
<feature type="compositionally biased region" description="Low complexity" evidence="9">
    <location>
        <begin position="43"/>
        <end position="62"/>
    </location>
</feature>
<evidence type="ECO:0000256" key="3">
    <source>
        <dbReference type="ARBA" id="ARBA00022821"/>
    </source>
</evidence>
<evidence type="ECO:0000259" key="10">
    <source>
        <dbReference type="PROSITE" id="PS51032"/>
    </source>
</evidence>
<reference evidence="12" key="2">
    <citation type="submission" date="2025-08" db="UniProtKB">
        <authorList>
            <consortium name="RefSeq"/>
        </authorList>
    </citation>
    <scope>IDENTIFICATION</scope>
    <source>
        <tissue evidence="12">Leaves</tissue>
    </source>
</reference>
<dbReference type="Proteomes" id="UP001652660">
    <property type="component" value="Chromosome 8c"/>
</dbReference>
<name>A0A6P6VFV9_COFAR</name>
<feature type="region of interest" description="Disordered" evidence="9">
    <location>
        <begin position="39"/>
        <end position="84"/>
    </location>
</feature>
<dbReference type="GO" id="GO:0000976">
    <property type="term" value="F:transcription cis-regulatory region binding"/>
    <property type="evidence" value="ECO:0007669"/>
    <property type="project" value="UniProtKB-ARBA"/>
</dbReference>
<dbReference type="InterPro" id="IPR016177">
    <property type="entry name" value="DNA-bd_dom_sf"/>
</dbReference>
<dbReference type="SUPFAM" id="SSF54171">
    <property type="entry name" value="DNA-binding domain"/>
    <property type="match status" value="1"/>
</dbReference>
<keyword evidence="5" id="KW-0238">DNA-binding</keyword>
<evidence type="ECO:0000313" key="11">
    <source>
        <dbReference type="Proteomes" id="UP001652660"/>
    </source>
</evidence>
<keyword evidence="4" id="KW-0805">Transcription regulation</keyword>